<dbReference type="Pfam" id="PF13242">
    <property type="entry name" value="Hydrolase_like"/>
    <property type="match status" value="1"/>
</dbReference>
<feature type="region of interest" description="Disordered" evidence="1">
    <location>
        <begin position="27"/>
        <end position="58"/>
    </location>
</feature>
<evidence type="ECO:0008006" key="3">
    <source>
        <dbReference type="Google" id="ProtNLM"/>
    </source>
</evidence>
<dbReference type="InterPro" id="IPR006357">
    <property type="entry name" value="HAD-SF_hydro_IIA"/>
</dbReference>
<gene>
    <name evidence="2" type="ORF">BRAN1462_LOCUS10484</name>
</gene>
<sequence length="399" mass="43046">MGCCVAKSSARVIPHCKEPLHQVVQPPVDVASSSSGDKRGSPRVGGKNEPALRGAAADPCGRPTWEQFTSFETYIFDCDGVIWGIDKADTATSVTTINYLIGLGKRVMFITNNSNKRRAEFLKQLESKGIVFTNRTMEEKLGMMISASYTTAKYLQGQGLKHPFVIASATGLLEELRLAGVTQYFATVDDKGVTDPTFTNPSSLPYLEIANIVQAHPEVDSIVMGWDDALTARKLATAVNFIRFHEDAHKDTEGFKPLPIVSCSGDASGALGTANVENKPFKVRAVGNGAMAESLSRCFDPPREWVDMGKPSDSLLALLAGPAYGVDVSKALMVGDTLQTDIVFGNRGKMSTLLVFTGVTTKLELEEAQTLDDPRRLPTYAVSKLGFFVDQGKIPLATA</sequence>
<dbReference type="InterPro" id="IPR036412">
    <property type="entry name" value="HAD-like_sf"/>
</dbReference>
<dbReference type="Gene3D" id="3.40.50.1000">
    <property type="entry name" value="HAD superfamily/HAD-like"/>
    <property type="match status" value="2"/>
</dbReference>
<proteinExistence type="predicted"/>
<organism evidence="2">
    <name type="scientific">Zooxanthella nutricula</name>
    <dbReference type="NCBI Taxonomy" id="1333877"/>
    <lineage>
        <taxon>Eukaryota</taxon>
        <taxon>Sar</taxon>
        <taxon>Alveolata</taxon>
        <taxon>Dinophyceae</taxon>
        <taxon>Peridiniales</taxon>
        <taxon>Peridiniales incertae sedis</taxon>
        <taxon>Zooxanthella</taxon>
    </lineage>
</organism>
<name>A0A7S2N7T8_9DINO</name>
<dbReference type="AlphaFoldDB" id="A0A7S2N7T8"/>
<accession>A0A7S2N7T8</accession>
<dbReference type="GO" id="GO:0016791">
    <property type="term" value="F:phosphatase activity"/>
    <property type="evidence" value="ECO:0007669"/>
    <property type="project" value="TreeGrafter"/>
</dbReference>
<dbReference type="PANTHER" id="PTHR19288:SF46">
    <property type="entry name" value="HALOACID DEHALOGENASE-LIKE HYDROLASE DOMAIN-CONTAINING PROTEIN 2"/>
    <property type="match status" value="1"/>
</dbReference>
<dbReference type="InterPro" id="IPR023214">
    <property type="entry name" value="HAD_sf"/>
</dbReference>
<dbReference type="SUPFAM" id="SSF56784">
    <property type="entry name" value="HAD-like"/>
    <property type="match status" value="1"/>
</dbReference>
<protein>
    <recommendedName>
        <fullName evidence="3">4-nitrophenylphosphatase</fullName>
    </recommendedName>
</protein>
<evidence type="ECO:0000256" key="1">
    <source>
        <dbReference type="SAM" id="MobiDB-lite"/>
    </source>
</evidence>
<evidence type="ECO:0000313" key="2">
    <source>
        <dbReference type="EMBL" id="CAD9524344.1"/>
    </source>
</evidence>
<dbReference type="EMBL" id="HBGW01016494">
    <property type="protein sequence ID" value="CAD9524344.1"/>
    <property type="molecule type" value="Transcribed_RNA"/>
</dbReference>
<dbReference type="PANTHER" id="PTHR19288">
    <property type="entry name" value="4-NITROPHENYLPHOSPHATASE-RELATED"/>
    <property type="match status" value="1"/>
</dbReference>
<dbReference type="GO" id="GO:0005737">
    <property type="term" value="C:cytoplasm"/>
    <property type="evidence" value="ECO:0007669"/>
    <property type="project" value="TreeGrafter"/>
</dbReference>
<dbReference type="Pfam" id="PF13344">
    <property type="entry name" value="Hydrolase_6"/>
    <property type="match status" value="1"/>
</dbReference>
<reference evidence="2" key="1">
    <citation type="submission" date="2021-01" db="EMBL/GenBank/DDBJ databases">
        <authorList>
            <person name="Corre E."/>
            <person name="Pelletier E."/>
            <person name="Niang G."/>
            <person name="Scheremetjew M."/>
            <person name="Finn R."/>
            <person name="Kale V."/>
            <person name="Holt S."/>
            <person name="Cochrane G."/>
            <person name="Meng A."/>
            <person name="Brown T."/>
            <person name="Cohen L."/>
        </authorList>
    </citation>
    <scope>NUCLEOTIDE SEQUENCE</scope>
    <source>
        <strain evidence="2">RCC3387</strain>
    </source>
</reference>